<sequence>MTRLDRLVIGAEAPTLAVHLRPTLNGAAEREHAREIAANLDGVTEAEFAVASGSRSVLLLRLRTP</sequence>
<gene>
    <name evidence="1" type="ORF">J2S57_001000</name>
</gene>
<dbReference type="Proteomes" id="UP001235712">
    <property type="component" value="Unassembled WGS sequence"/>
</dbReference>
<evidence type="ECO:0000313" key="2">
    <source>
        <dbReference type="Proteomes" id="UP001235712"/>
    </source>
</evidence>
<keyword evidence="2" id="KW-1185">Reference proteome</keyword>
<evidence type="ECO:0000313" key="1">
    <source>
        <dbReference type="EMBL" id="MDP9825251.1"/>
    </source>
</evidence>
<proteinExistence type="predicted"/>
<reference evidence="1 2" key="1">
    <citation type="submission" date="2023-07" db="EMBL/GenBank/DDBJ databases">
        <title>Sequencing the genomes of 1000 actinobacteria strains.</title>
        <authorList>
            <person name="Klenk H.-P."/>
        </authorList>
    </citation>
    <scope>NUCLEOTIDE SEQUENCE [LARGE SCALE GENOMIC DNA]</scope>
    <source>
        <strain evidence="1 2">DSM 44388</strain>
    </source>
</reference>
<comment type="caution">
    <text evidence="1">The sequence shown here is derived from an EMBL/GenBank/DDBJ whole genome shotgun (WGS) entry which is preliminary data.</text>
</comment>
<dbReference type="RefSeq" id="WP_307238846.1">
    <property type="nucleotide sequence ID" value="NZ_JAUSQZ010000001.1"/>
</dbReference>
<accession>A0ABT9NXU8</accession>
<organism evidence="1 2">
    <name type="scientific">Kineosporia succinea</name>
    <dbReference type="NCBI Taxonomy" id="84632"/>
    <lineage>
        <taxon>Bacteria</taxon>
        <taxon>Bacillati</taxon>
        <taxon>Actinomycetota</taxon>
        <taxon>Actinomycetes</taxon>
        <taxon>Kineosporiales</taxon>
        <taxon>Kineosporiaceae</taxon>
        <taxon>Kineosporia</taxon>
    </lineage>
</organism>
<dbReference type="EMBL" id="JAUSQZ010000001">
    <property type="protein sequence ID" value="MDP9825251.1"/>
    <property type="molecule type" value="Genomic_DNA"/>
</dbReference>
<protein>
    <submittedName>
        <fullName evidence="1">Uncharacterized protein</fullName>
    </submittedName>
</protein>
<name>A0ABT9NXU8_9ACTN</name>